<evidence type="ECO:0000313" key="2">
    <source>
        <dbReference type="Proteomes" id="UP000176037"/>
    </source>
</evidence>
<evidence type="ECO:0000313" key="1">
    <source>
        <dbReference type="EMBL" id="OFI35016.1"/>
    </source>
</evidence>
<accession>A0A1E8FGZ7</accession>
<gene>
    <name evidence="1" type="ORF">BFC17_15780</name>
</gene>
<dbReference type="AlphaFoldDB" id="A0A1E8FGZ7"/>
<evidence type="ECO:0008006" key="3">
    <source>
        <dbReference type="Google" id="ProtNLM"/>
    </source>
</evidence>
<dbReference type="InterPro" id="IPR007139">
    <property type="entry name" value="DUF349"/>
</dbReference>
<comment type="caution">
    <text evidence="1">The sequence shown here is derived from an EMBL/GenBank/DDBJ whole genome shotgun (WGS) entry which is preliminary data.</text>
</comment>
<reference evidence="1 2" key="1">
    <citation type="submission" date="2016-09" db="EMBL/GenBank/DDBJ databases">
        <title>Alteromonas lipolytica, a new species isolated from sea water.</title>
        <authorList>
            <person name="Wu Y.-H."/>
            <person name="Cheng H."/>
            <person name="Xu X.-W."/>
        </authorList>
    </citation>
    <scope>NUCLEOTIDE SEQUENCE [LARGE SCALE GENOMIC DNA]</scope>
    <source>
        <strain evidence="1 2">JW12</strain>
    </source>
</reference>
<dbReference type="Proteomes" id="UP000176037">
    <property type="component" value="Unassembled WGS sequence"/>
</dbReference>
<dbReference type="EMBL" id="MJIC01000010">
    <property type="protein sequence ID" value="OFI35016.1"/>
    <property type="molecule type" value="Genomic_DNA"/>
</dbReference>
<dbReference type="STRING" id="1856405.BFC17_15780"/>
<dbReference type="Pfam" id="PF03993">
    <property type="entry name" value="DUF349"/>
    <property type="match status" value="2"/>
</dbReference>
<proteinExistence type="predicted"/>
<sequence>MIFSRFFSPSHSSNDPDTRLKAIAKLSPDSPNERRILHELAFNDANHNVSLAALEKLNSFVLWLKMSQIAKDVKLLNAAQARVECALIDGHADISLREIKEYLLKTAPTEQLMKCLPLMTELHQDADFCLAVLSKVSRSSFTQQFIIATPEQSLKRVIIEQSQDTDMLQRLLRKTSDKALQSVLSERIAVLTELAEKPEKLTREVTLVLSKLMATLDKADYLQIRDSQQLLNEQYAALSSQFDCLDSEARDAFNSKLQALNTRINALLARLKPVYEAEQQAARHEQAKATSAQAVAEVKRLHKQLQGEQLLSLTLGEVSVFQQAVEAAERALAELQQFEAPAEQIESMLESYRSMWDRLPELQRQVTAAQSQLQSWEALLKVDDAEWQLDSLKQEWQQRVADMVVVPAFLLNRWQQLFEQFKVIHQQRQSSQQRHLKHCRKHINIINNLVEQGKYRAAMTRFQRLEADYQSLPQDTQALLEKRFEQTREQIARLEGWQIYLAAPRKPELIEQAEALLNEKQDDMPARARSIKYLRQQWQSLGESHNAQDNELNQRFDALLEQAFEPCRRYYAQLEQQNDAAAEQRQQLIAQMLALPDTELTMAERYQQFEALKKQWQQASQTDAERYRQLRDEWDTACATVLDTIVPWLQENRQAKQTLIDEVKALASQDDMDFARQQAKTYQSQWKSIGPAGKRYESKLWFAFKQANDGIFSKVKSAQAQQKAEQSAAAQQWREQLNLVAQAVNEATQADSDIQQQLSECAAALQQVADNRMQKSLQRELDALQAEFSEQVNARLQQQLMEELTDCLQQLFNGATMSSWQASTATRLPAAWFKGNEITSVEDWQKNLVTLEVLAQLDSPEAEGSLRSTIQLQLMQSKLNGEQLPSASHLIAALLASNTVLAELDASMFRGRLLDVCASFILTQE</sequence>
<dbReference type="RefSeq" id="WP_070175934.1">
    <property type="nucleotide sequence ID" value="NZ_BMJR01000001.1"/>
</dbReference>
<protein>
    <recommendedName>
        <fullName evidence="3">DUF349 domain-containing protein</fullName>
    </recommendedName>
</protein>
<keyword evidence="2" id="KW-1185">Reference proteome</keyword>
<organism evidence="1 2">
    <name type="scientific">Alteromonas lipolytica</name>
    <dbReference type="NCBI Taxonomy" id="1856405"/>
    <lineage>
        <taxon>Bacteria</taxon>
        <taxon>Pseudomonadati</taxon>
        <taxon>Pseudomonadota</taxon>
        <taxon>Gammaproteobacteria</taxon>
        <taxon>Alteromonadales</taxon>
        <taxon>Alteromonadaceae</taxon>
        <taxon>Alteromonas/Salinimonas group</taxon>
        <taxon>Alteromonas</taxon>
    </lineage>
</organism>
<name>A0A1E8FGZ7_9ALTE</name>